<dbReference type="PANTHER" id="PTHR42781:SF1">
    <property type="entry name" value="THIAMINE IMPORT ATP-BINDING PROTEIN THIQ"/>
    <property type="match status" value="1"/>
</dbReference>
<dbReference type="EMBL" id="BANI01000015">
    <property type="protein sequence ID" value="GAN95213.1"/>
    <property type="molecule type" value="Genomic_DNA"/>
</dbReference>
<evidence type="ECO:0000313" key="8">
    <source>
        <dbReference type="Proteomes" id="UP000032675"/>
    </source>
</evidence>
<protein>
    <submittedName>
        <fullName evidence="7">ABC transporter spermidine/putrescine permease</fullName>
    </submittedName>
</protein>
<organism evidence="7 8">
    <name type="scientific">Komagataeibacter europaeus NBRC 3261</name>
    <dbReference type="NCBI Taxonomy" id="1234669"/>
    <lineage>
        <taxon>Bacteria</taxon>
        <taxon>Pseudomonadati</taxon>
        <taxon>Pseudomonadota</taxon>
        <taxon>Alphaproteobacteria</taxon>
        <taxon>Acetobacterales</taxon>
        <taxon>Acetobacteraceae</taxon>
        <taxon>Komagataeibacter</taxon>
    </lineage>
</organism>
<reference evidence="7 8" key="1">
    <citation type="submission" date="2012-11" db="EMBL/GenBank/DDBJ databases">
        <title>Whole genome sequence of Gluconacetobacter europaeus NBRC3261.</title>
        <authorList>
            <person name="Azuma Y."/>
            <person name="Higashiura N."/>
            <person name="Hirakawa H."/>
            <person name="Matsushita K."/>
        </authorList>
    </citation>
    <scope>NUCLEOTIDE SEQUENCE [LARGE SCALE GENOMIC DNA]</scope>
    <source>
        <strain evidence="7 8">NBRC 3261</strain>
    </source>
</reference>
<keyword evidence="5" id="KW-0472">Membrane</keyword>
<dbReference type="InterPro" id="IPR027417">
    <property type="entry name" value="P-loop_NTPase"/>
</dbReference>
<accession>A0A0D6PW26</accession>
<dbReference type="InterPro" id="IPR013611">
    <property type="entry name" value="Transp-assoc_OB_typ2"/>
</dbReference>
<dbReference type="GO" id="GO:0016887">
    <property type="term" value="F:ATP hydrolysis activity"/>
    <property type="evidence" value="ECO:0007669"/>
    <property type="project" value="InterPro"/>
</dbReference>
<keyword evidence="4" id="KW-1278">Translocase</keyword>
<gene>
    <name evidence="7" type="ORF">Geu3261_0015_016</name>
</gene>
<evidence type="ECO:0000256" key="3">
    <source>
        <dbReference type="ARBA" id="ARBA00022519"/>
    </source>
</evidence>
<evidence type="ECO:0000256" key="2">
    <source>
        <dbReference type="ARBA" id="ARBA00022475"/>
    </source>
</evidence>
<keyword evidence="2" id="KW-1003">Cell membrane</keyword>
<evidence type="ECO:0000259" key="6">
    <source>
        <dbReference type="PROSITE" id="PS50893"/>
    </source>
</evidence>
<evidence type="ECO:0000256" key="4">
    <source>
        <dbReference type="ARBA" id="ARBA00022967"/>
    </source>
</evidence>
<evidence type="ECO:0000256" key="1">
    <source>
        <dbReference type="ARBA" id="ARBA00022448"/>
    </source>
</evidence>
<dbReference type="PANTHER" id="PTHR42781">
    <property type="entry name" value="SPERMIDINE/PUTRESCINE IMPORT ATP-BINDING PROTEIN POTA"/>
    <property type="match status" value="1"/>
</dbReference>
<name>A0A0D6PW26_KOMEU</name>
<evidence type="ECO:0000313" key="7">
    <source>
        <dbReference type="EMBL" id="GAN95213.1"/>
    </source>
</evidence>
<dbReference type="InterPro" id="IPR003439">
    <property type="entry name" value="ABC_transporter-like_ATP-bd"/>
</dbReference>
<dbReference type="Proteomes" id="UP000032675">
    <property type="component" value="Unassembled WGS sequence"/>
</dbReference>
<dbReference type="GO" id="GO:0022857">
    <property type="term" value="F:transmembrane transporter activity"/>
    <property type="evidence" value="ECO:0007669"/>
    <property type="project" value="InterPro"/>
</dbReference>
<dbReference type="Pfam" id="PF08402">
    <property type="entry name" value="TOBE_2"/>
    <property type="match status" value="1"/>
</dbReference>
<dbReference type="Gene3D" id="3.40.50.300">
    <property type="entry name" value="P-loop containing nucleotide triphosphate hydrolases"/>
    <property type="match status" value="1"/>
</dbReference>
<feature type="domain" description="ABC transporter" evidence="6">
    <location>
        <begin position="4"/>
        <end position="234"/>
    </location>
</feature>
<dbReference type="SUPFAM" id="SSF50331">
    <property type="entry name" value="MOP-like"/>
    <property type="match status" value="1"/>
</dbReference>
<dbReference type="RefSeq" id="WP_010510079.1">
    <property type="nucleotide sequence ID" value="NZ_BANI01000015.1"/>
</dbReference>
<comment type="caution">
    <text evidence="7">The sequence shown here is derived from an EMBL/GenBank/DDBJ whole genome shotgun (WGS) entry which is preliminary data.</text>
</comment>
<dbReference type="Pfam" id="PF00005">
    <property type="entry name" value="ABC_tran"/>
    <property type="match status" value="1"/>
</dbReference>
<dbReference type="GO" id="GO:0043190">
    <property type="term" value="C:ATP-binding cassette (ABC) transporter complex"/>
    <property type="evidence" value="ECO:0007669"/>
    <property type="project" value="InterPro"/>
</dbReference>
<dbReference type="AlphaFoldDB" id="A0A0D6PW26"/>
<proteinExistence type="predicted"/>
<keyword evidence="3" id="KW-0997">Cell inner membrane</keyword>
<dbReference type="InterPro" id="IPR050093">
    <property type="entry name" value="ABC_SmlMolc_Importer"/>
</dbReference>
<dbReference type="InterPro" id="IPR008995">
    <property type="entry name" value="Mo/tungstate-bd_C_term_dom"/>
</dbReference>
<evidence type="ECO:0000256" key="5">
    <source>
        <dbReference type="ARBA" id="ARBA00023136"/>
    </source>
</evidence>
<keyword evidence="1" id="KW-0813">Transport</keyword>
<dbReference type="GO" id="GO:0005524">
    <property type="term" value="F:ATP binding"/>
    <property type="evidence" value="ECO:0007669"/>
    <property type="project" value="InterPro"/>
</dbReference>
<sequence>MSPFSIRLVVNALRAFSGAPGLSFSAAAGTCLTVVNDRADCLCVLADMLAGHAPACGGQVMVDGIDVTGLPPDRRPCALVGWRDPLFAHMTVQANLAFALRARGEESHAVAARVRAVLALLGLDGLEHARPATLSPEQALRVMIGRVLVFEPPVLVLDDPFTPLPPAGRVAMRRLVSRLVRARGLCVVLLTREREDALLLGDAIAYMDGMEIVQLGTALDLFDRPACDRVATGFGHANSLTARVASVDDDVALAHLPGGLPVEAMAAPGVEADQLATLCIRPDRIAVMFPSRPGMAGGADPDGPPVLEATLTDMRQMGDHVLLRFRLANGEELLARRPPTPALQRVAAGQVAMLAWQPGQAIAFPFRGEMG</sequence>
<dbReference type="PROSITE" id="PS50893">
    <property type="entry name" value="ABC_TRANSPORTER_2"/>
    <property type="match status" value="1"/>
</dbReference>
<dbReference type="SUPFAM" id="SSF52540">
    <property type="entry name" value="P-loop containing nucleoside triphosphate hydrolases"/>
    <property type="match status" value="1"/>
</dbReference>